<dbReference type="Pfam" id="PF19305">
    <property type="entry name" value="MmgE_PrpD_C"/>
    <property type="match status" value="1"/>
</dbReference>
<dbReference type="AlphaFoldDB" id="A0A650CMX9"/>
<name>A0A650CMX9_9CREN</name>
<protein>
    <submittedName>
        <fullName evidence="4">MmgE/PrpD family protein</fullName>
    </submittedName>
</protein>
<evidence type="ECO:0000313" key="4">
    <source>
        <dbReference type="EMBL" id="QGR19123.1"/>
    </source>
</evidence>
<evidence type="ECO:0000313" key="5">
    <source>
        <dbReference type="Proteomes" id="UP000423396"/>
    </source>
</evidence>
<evidence type="ECO:0000259" key="2">
    <source>
        <dbReference type="Pfam" id="PF03972"/>
    </source>
</evidence>
<feature type="domain" description="MmgE/PrpD C-terminal" evidence="3">
    <location>
        <begin position="255"/>
        <end position="400"/>
    </location>
</feature>
<organism evidence="4 5">
    <name type="scientific">Stygiolobus azoricus</name>
    <dbReference type="NCBI Taxonomy" id="41675"/>
    <lineage>
        <taxon>Archaea</taxon>
        <taxon>Thermoproteota</taxon>
        <taxon>Thermoprotei</taxon>
        <taxon>Sulfolobales</taxon>
        <taxon>Sulfolobaceae</taxon>
        <taxon>Stygiolobus</taxon>
    </lineage>
</organism>
<dbReference type="InterPro" id="IPR042188">
    <property type="entry name" value="MmgE/PrpD_sf_2"/>
</dbReference>
<comment type="similarity">
    <text evidence="1">Belongs to the PrpD family.</text>
</comment>
<dbReference type="InterPro" id="IPR005656">
    <property type="entry name" value="MmgE_PrpD"/>
</dbReference>
<dbReference type="Gene3D" id="3.30.1330.120">
    <property type="entry name" value="2-methylcitrate dehydratase PrpD"/>
    <property type="match status" value="1"/>
</dbReference>
<dbReference type="Pfam" id="PF03972">
    <property type="entry name" value="MmgE_PrpD_N"/>
    <property type="match status" value="1"/>
</dbReference>
<feature type="domain" description="MmgE/PrpD N-terminal" evidence="2">
    <location>
        <begin position="7"/>
        <end position="236"/>
    </location>
</feature>
<dbReference type="Gene3D" id="1.10.4100.10">
    <property type="entry name" value="2-methylcitrate dehydratase PrpD"/>
    <property type="match status" value="1"/>
</dbReference>
<dbReference type="OrthoDB" id="43639at2157"/>
<dbReference type="RefSeq" id="WP_156005564.1">
    <property type="nucleotide sequence ID" value="NZ_CP045483.1"/>
</dbReference>
<dbReference type="KEGG" id="sazo:D1868_03440"/>
<proteinExistence type="inferred from homology"/>
<dbReference type="PANTHER" id="PTHR16943:SF8">
    <property type="entry name" value="2-METHYLCITRATE DEHYDRATASE"/>
    <property type="match status" value="1"/>
</dbReference>
<dbReference type="Proteomes" id="UP000423396">
    <property type="component" value="Chromosome"/>
</dbReference>
<dbReference type="InterPro" id="IPR045337">
    <property type="entry name" value="MmgE_PrpD_C"/>
</dbReference>
<evidence type="ECO:0000256" key="1">
    <source>
        <dbReference type="ARBA" id="ARBA00006174"/>
    </source>
</evidence>
<dbReference type="PANTHER" id="PTHR16943">
    <property type="entry name" value="2-METHYLCITRATE DEHYDRATASE-RELATED"/>
    <property type="match status" value="1"/>
</dbReference>
<dbReference type="EMBL" id="CP045483">
    <property type="protein sequence ID" value="QGR19123.1"/>
    <property type="molecule type" value="Genomic_DNA"/>
</dbReference>
<evidence type="ECO:0000259" key="3">
    <source>
        <dbReference type="Pfam" id="PF19305"/>
    </source>
</evidence>
<gene>
    <name evidence="4" type="ORF">D1868_03440</name>
</gene>
<dbReference type="InterPro" id="IPR036148">
    <property type="entry name" value="MmgE/PrpD_sf"/>
</dbReference>
<keyword evidence="5" id="KW-1185">Reference proteome</keyword>
<dbReference type="GO" id="GO:0016829">
    <property type="term" value="F:lyase activity"/>
    <property type="evidence" value="ECO:0007669"/>
    <property type="project" value="InterPro"/>
</dbReference>
<dbReference type="SUPFAM" id="SSF103378">
    <property type="entry name" value="2-methylcitrate dehydratase PrpD"/>
    <property type="match status" value="1"/>
</dbReference>
<sequence length="428" mass="47580">MDLSDIIAEYVVSVQEVEDKVYAEAKRRVLDSVAIALASRDSPPAKIVESISDLYPGNIHTLGNFSTTPDFASFYNTLLIRYLDFNDTYLGLEPLHPSDMIGGLLAVSPEAKGEDVIRAIAVGYDVGVNLCDTTSLRKKGYDHVNFLGIAAASALSNLLRLDRNKAKNAISLSIIPHVALRETRSGKLSMWKAGAAAEAVRNAVFVTLLAKSGFTAPELPFSGVFGFSSIVARDMDLSKFRPDGRGILRTMIKKYPVEYHAQAAVEAAIGLEYHGEIRKVVVETYEAGKTILADSREKWRPQNKETADHSLPFIVAVSLIRKDFWLDSYSLIGEPTLEKLMDLIEVVERDDYTSVYPKEFPTRITVITDKGEFSKEVKIPRGHYANPMSDEELEEKASRLGLSKKQIELIKNFDSIKVREFVRGLKEV</sequence>
<dbReference type="InterPro" id="IPR042183">
    <property type="entry name" value="MmgE/PrpD_sf_1"/>
</dbReference>
<reference evidence="4 5" key="1">
    <citation type="submission" date="2019-10" db="EMBL/GenBank/DDBJ databases">
        <title>Genome Sequences from Six Type Strain Members of the Archaeal Family Sulfolobaceae: Acidianus ambivalens, Acidianus infernus, Metallosphaera prunae, Stygiolobus azoricus, Sulfolobus metallicus, and Sulfurisphaera ohwakuensis.</title>
        <authorList>
            <person name="Counts J.A."/>
            <person name="Kelly R.M."/>
        </authorList>
    </citation>
    <scope>NUCLEOTIDE SEQUENCE [LARGE SCALE GENOMIC DNA]</scope>
    <source>
        <strain evidence="4 5">FC6</strain>
    </source>
</reference>
<accession>A0A650CMX9</accession>
<dbReference type="GeneID" id="42798093"/>
<dbReference type="InterPro" id="IPR045336">
    <property type="entry name" value="MmgE_PrpD_N"/>
</dbReference>